<dbReference type="PROSITE" id="PS50020">
    <property type="entry name" value="WW_DOMAIN_2"/>
    <property type="match status" value="2"/>
</dbReference>
<dbReference type="CDD" id="cd00201">
    <property type="entry name" value="WW"/>
    <property type="match status" value="2"/>
</dbReference>
<evidence type="ECO:0000313" key="4">
    <source>
        <dbReference type="Proteomes" id="UP001530377"/>
    </source>
</evidence>
<organism evidence="3 4">
    <name type="scientific">Cyclostephanos tholiformis</name>
    <dbReference type="NCBI Taxonomy" id="382380"/>
    <lineage>
        <taxon>Eukaryota</taxon>
        <taxon>Sar</taxon>
        <taxon>Stramenopiles</taxon>
        <taxon>Ochrophyta</taxon>
        <taxon>Bacillariophyta</taxon>
        <taxon>Coscinodiscophyceae</taxon>
        <taxon>Thalassiosirophycidae</taxon>
        <taxon>Stephanodiscales</taxon>
        <taxon>Stephanodiscaceae</taxon>
        <taxon>Cyclostephanos</taxon>
    </lineage>
</organism>
<sequence length="333" mass="37386">MTSTKSSFSAFNEVDESVAKPVLGSDGAARWQDFKSKSKLDTKFSVAPAMPLKKLDRALGTKSIRDEQANEAKIRREAGDREAGAGYLVFKRKTDAEEVAERKRAKLVMDRVRPDDVPYFLEAASFEGYKFDYVFTTRDTRGTGYYWDGMDSLRKELGQPPTYTSTESGNDDEIATKNKPKKKKKKIREPESTPESDEFNPMEQVAQAMLRRMQAMGGPPSSLLGVANRLADAAALGADSSELELVANKAHQSLEPELIAAGWETAKDPNSGKIYYFRRSTNERSWRKPDPPKTNYSEQLPDGWRSAKDQSSGKVYYYHMSGKTSWDKPIKKS</sequence>
<protein>
    <recommendedName>
        <fullName evidence="2">WW domain-containing protein</fullName>
    </recommendedName>
</protein>
<feature type="domain" description="WW" evidence="2">
    <location>
        <begin position="298"/>
        <end position="331"/>
    </location>
</feature>
<dbReference type="EMBL" id="JALLPB020000002">
    <property type="protein sequence ID" value="KAL3827550.1"/>
    <property type="molecule type" value="Genomic_DNA"/>
</dbReference>
<keyword evidence="4" id="KW-1185">Reference proteome</keyword>
<evidence type="ECO:0000259" key="2">
    <source>
        <dbReference type="PROSITE" id="PS50020"/>
    </source>
</evidence>
<dbReference type="Gene3D" id="2.20.70.10">
    <property type="match status" value="2"/>
</dbReference>
<dbReference type="PROSITE" id="PS01159">
    <property type="entry name" value="WW_DOMAIN_1"/>
    <property type="match status" value="1"/>
</dbReference>
<feature type="region of interest" description="Disordered" evidence="1">
    <location>
        <begin position="157"/>
        <end position="200"/>
    </location>
</feature>
<evidence type="ECO:0000313" key="3">
    <source>
        <dbReference type="EMBL" id="KAL3827550.1"/>
    </source>
</evidence>
<dbReference type="SUPFAM" id="SSF51045">
    <property type="entry name" value="WW domain"/>
    <property type="match status" value="2"/>
</dbReference>
<gene>
    <name evidence="3" type="ORF">ACHAXA_002047</name>
</gene>
<feature type="compositionally biased region" description="Basic and acidic residues" evidence="1">
    <location>
        <begin position="281"/>
        <end position="291"/>
    </location>
</feature>
<accession>A0ABD3ST08</accession>
<dbReference type="Pfam" id="PF00397">
    <property type="entry name" value="WW"/>
    <property type="match status" value="2"/>
</dbReference>
<proteinExistence type="predicted"/>
<dbReference type="AlphaFoldDB" id="A0ABD3ST08"/>
<dbReference type="SMART" id="SM00456">
    <property type="entry name" value="WW"/>
    <property type="match status" value="2"/>
</dbReference>
<dbReference type="InterPro" id="IPR001202">
    <property type="entry name" value="WW_dom"/>
</dbReference>
<dbReference type="InterPro" id="IPR036020">
    <property type="entry name" value="WW_dom_sf"/>
</dbReference>
<dbReference type="Proteomes" id="UP001530377">
    <property type="component" value="Unassembled WGS sequence"/>
</dbReference>
<reference evidence="3 4" key="1">
    <citation type="submission" date="2024-10" db="EMBL/GenBank/DDBJ databases">
        <title>Updated reference genomes for cyclostephanoid diatoms.</title>
        <authorList>
            <person name="Roberts W.R."/>
            <person name="Alverson A.J."/>
        </authorList>
    </citation>
    <scope>NUCLEOTIDE SEQUENCE [LARGE SCALE GENOMIC DNA]</scope>
    <source>
        <strain evidence="3 4">AJA228-03</strain>
    </source>
</reference>
<name>A0ABD3ST08_9STRA</name>
<feature type="domain" description="WW" evidence="2">
    <location>
        <begin position="257"/>
        <end position="291"/>
    </location>
</feature>
<comment type="caution">
    <text evidence="3">The sequence shown here is derived from an EMBL/GenBank/DDBJ whole genome shotgun (WGS) entry which is preliminary data.</text>
</comment>
<feature type="compositionally biased region" description="Basic residues" evidence="1">
    <location>
        <begin position="178"/>
        <end position="187"/>
    </location>
</feature>
<evidence type="ECO:0000256" key="1">
    <source>
        <dbReference type="SAM" id="MobiDB-lite"/>
    </source>
</evidence>
<feature type="region of interest" description="Disordered" evidence="1">
    <location>
        <begin position="281"/>
        <end position="311"/>
    </location>
</feature>